<dbReference type="HOGENOM" id="CLU_1095780_0_0_1"/>
<dbReference type="PANTHER" id="PTHR47926:SF437">
    <property type="entry name" value="PENTACOTRIPEPTIDE-REPEAT REGION OF PRORP DOMAIN-CONTAINING PROTEIN"/>
    <property type="match status" value="1"/>
</dbReference>
<protein>
    <recommendedName>
        <fullName evidence="4">Pentatricopeptide repeat-containing protein</fullName>
    </recommendedName>
</protein>
<dbReference type="Gene3D" id="1.25.40.10">
    <property type="entry name" value="Tetratricopeptide repeat domain"/>
    <property type="match status" value="1"/>
</dbReference>
<dbReference type="PANTHER" id="PTHR47926">
    <property type="entry name" value="PENTATRICOPEPTIDE REPEAT-CONTAINING PROTEIN"/>
    <property type="match status" value="1"/>
</dbReference>
<sequence>MPVHPDALSWGSLLAACRAHGEVERAERVMRRRTTDADADAGDYVLMSNTYASNGRHGEAVKVRRQMRRNEIDKVLGCSLIEIDGVVIRVVVVFGAGDGGLVGGDEDAGLMVGHPRVLRSALHRLVLRERLHVLAVQCRLHLRSSAAAAAVDALLLLLRLSLGVNRVVLSLISSPVDTDFHQKNEHSFLCTATSCSRSPPPSPASRAATSCSRSTPPPSRSLPDRVHLRAIGRSTRSCRGQPRRRLLPAIFLLV</sequence>
<dbReference type="STRING" id="39946.B8BAB2"/>
<dbReference type="EMBL" id="CM000133">
    <property type="protein sequence ID" value="EEC83507.1"/>
    <property type="molecule type" value="Genomic_DNA"/>
</dbReference>
<reference evidence="2 3" key="1">
    <citation type="journal article" date="2005" name="PLoS Biol.">
        <title>The genomes of Oryza sativa: a history of duplications.</title>
        <authorList>
            <person name="Yu J."/>
            <person name="Wang J."/>
            <person name="Lin W."/>
            <person name="Li S."/>
            <person name="Li H."/>
            <person name="Zhou J."/>
            <person name="Ni P."/>
            <person name="Dong W."/>
            <person name="Hu S."/>
            <person name="Zeng C."/>
            <person name="Zhang J."/>
            <person name="Zhang Y."/>
            <person name="Li R."/>
            <person name="Xu Z."/>
            <person name="Li S."/>
            <person name="Li X."/>
            <person name="Zheng H."/>
            <person name="Cong L."/>
            <person name="Lin L."/>
            <person name="Yin J."/>
            <person name="Geng J."/>
            <person name="Li G."/>
            <person name="Shi J."/>
            <person name="Liu J."/>
            <person name="Lv H."/>
            <person name="Li J."/>
            <person name="Wang J."/>
            <person name="Deng Y."/>
            <person name="Ran L."/>
            <person name="Shi X."/>
            <person name="Wang X."/>
            <person name="Wu Q."/>
            <person name="Li C."/>
            <person name="Ren X."/>
            <person name="Wang J."/>
            <person name="Wang X."/>
            <person name="Li D."/>
            <person name="Liu D."/>
            <person name="Zhang X."/>
            <person name="Ji Z."/>
            <person name="Zhao W."/>
            <person name="Sun Y."/>
            <person name="Zhang Z."/>
            <person name="Bao J."/>
            <person name="Han Y."/>
            <person name="Dong L."/>
            <person name="Ji J."/>
            <person name="Chen P."/>
            <person name="Wu S."/>
            <person name="Liu J."/>
            <person name="Xiao Y."/>
            <person name="Bu D."/>
            <person name="Tan J."/>
            <person name="Yang L."/>
            <person name="Ye C."/>
            <person name="Zhang J."/>
            <person name="Xu J."/>
            <person name="Zhou Y."/>
            <person name="Yu Y."/>
            <person name="Zhang B."/>
            <person name="Zhuang S."/>
            <person name="Wei H."/>
            <person name="Liu B."/>
            <person name="Lei M."/>
            <person name="Yu H."/>
            <person name="Li Y."/>
            <person name="Xu H."/>
            <person name="Wei S."/>
            <person name="He X."/>
            <person name="Fang L."/>
            <person name="Zhang Z."/>
            <person name="Zhang Y."/>
            <person name="Huang X."/>
            <person name="Su Z."/>
            <person name="Tong W."/>
            <person name="Li J."/>
            <person name="Tong Z."/>
            <person name="Li S."/>
            <person name="Ye J."/>
            <person name="Wang L."/>
            <person name="Fang L."/>
            <person name="Lei T."/>
            <person name="Chen C."/>
            <person name="Chen H."/>
            <person name="Xu Z."/>
            <person name="Li H."/>
            <person name="Huang H."/>
            <person name="Zhang F."/>
            <person name="Xu H."/>
            <person name="Li N."/>
            <person name="Zhao C."/>
            <person name="Li S."/>
            <person name="Dong L."/>
            <person name="Huang Y."/>
            <person name="Li L."/>
            <person name="Xi Y."/>
            <person name="Qi Q."/>
            <person name="Li W."/>
            <person name="Zhang B."/>
            <person name="Hu W."/>
            <person name="Zhang Y."/>
            <person name="Tian X."/>
            <person name="Jiao Y."/>
            <person name="Liang X."/>
            <person name="Jin J."/>
            <person name="Gao L."/>
            <person name="Zheng W."/>
            <person name="Hao B."/>
            <person name="Liu S."/>
            <person name="Wang W."/>
            <person name="Yuan L."/>
            <person name="Cao M."/>
            <person name="McDermott J."/>
            <person name="Samudrala R."/>
            <person name="Wang J."/>
            <person name="Wong G.K."/>
            <person name="Yang H."/>
        </authorList>
    </citation>
    <scope>NUCLEOTIDE SEQUENCE [LARGE SCALE GENOMIC DNA]</scope>
    <source>
        <strain evidence="3">cv. 93-11</strain>
    </source>
</reference>
<feature type="compositionally biased region" description="Low complexity" evidence="1">
    <location>
        <begin position="204"/>
        <end position="214"/>
    </location>
</feature>
<dbReference type="InterPro" id="IPR046848">
    <property type="entry name" value="E_motif"/>
</dbReference>
<keyword evidence="3" id="KW-1185">Reference proteome</keyword>
<dbReference type="Pfam" id="PF20431">
    <property type="entry name" value="E_motif"/>
    <property type="match status" value="1"/>
</dbReference>
<dbReference type="InterPro" id="IPR011990">
    <property type="entry name" value="TPR-like_helical_dom_sf"/>
</dbReference>
<accession>B8BAB2</accession>
<dbReference type="AlphaFoldDB" id="B8BAB2"/>
<evidence type="ECO:0000313" key="2">
    <source>
        <dbReference type="EMBL" id="EEC83507.1"/>
    </source>
</evidence>
<gene>
    <name evidence="2" type="ORF">OsI_29070</name>
</gene>
<evidence type="ECO:0000313" key="3">
    <source>
        <dbReference type="Proteomes" id="UP000007015"/>
    </source>
</evidence>
<dbReference type="Gramene" id="BGIOSGA028584-TA">
    <property type="protein sequence ID" value="BGIOSGA028584-PA"/>
    <property type="gene ID" value="BGIOSGA028584"/>
</dbReference>
<dbReference type="GO" id="GO:0009451">
    <property type="term" value="P:RNA modification"/>
    <property type="evidence" value="ECO:0007669"/>
    <property type="project" value="InterPro"/>
</dbReference>
<organism evidence="2 3">
    <name type="scientific">Oryza sativa subsp. indica</name>
    <name type="common">Rice</name>
    <dbReference type="NCBI Taxonomy" id="39946"/>
    <lineage>
        <taxon>Eukaryota</taxon>
        <taxon>Viridiplantae</taxon>
        <taxon>Streptophyta</taxon>
        <taxon>Embryophyta</taxon>
        <taxon>Tracheophyta</taxon>
        <taxon>Spermatophyta</taxon>
        <taxon>Magnoliopsida</taxon>
        <taxon>Liliopsida</taxon>
        <taxon>Poales</taxon>
        <taxon>Poaceae</taxon>
        <taxon>BOP clade</taxon>
        <taxon>Oryzoideae</taxon>
        <taxon>Oryzeae</taxon>
        <taxon>Oryzinae</taxon>
        <taxon>Oryza</taxon>
        <taxon>Oryza sativa</taxon>
    </lineage>
</organism>
<proteinExistence type="predicted"/>
<evidence type="ECO:0000256" key="1">
    <source>
        <dbReference type="SAM" id="MobiDB-lite"/>
    </source>
</evidence>
<feature type="region of interest" description="Disordered" evidence="1">
    <location>
        <begin position="192"/>
        <end position="224"/>
    </location>
</feature>
<dbReference type="GO" id="GO:0003723">
    <property type="term" value="F:RNA binding"/>
    <property type="evidence" value="ECO:0007669"/>
    <property type="project" value="InterPro"/>
</dbReference>
<name>B8BAB2_ORYSI</name>
<dbReference type="InterPro" id="IPR046960">
    <property type="entry name" value="PPR_At4g14850-like_plant"/>
</dbReference>
<dbReference type="Proteomes" id="UP000007015">
    <property type="component" value="Chromosome 8"/>
</dbReference>
<evidence type="ECO:0008006" key="4">
    <source>
        <dbReference type="Google" id="ProtNLM"/>
    </source>
</evidence>